<evidence type="ECO:0000313" key="16">
    <source>
        <dbReference type="EMBL" id="EDP14818.1"/>
    </source>
</evidence>
<keyword evidence="8 14" id="KW-0418">Kinase</keyword>
<protein>
    <recommendedName>
        <fullName evidence="14">Riboflavin biosynthesis protein</fullName>
    </recommendedName>
    <domain>
        <recommendedName>
            <fullName evidence="14">Riboflavin kinase</fullName>
            <ecNumber evidence="14">2.7.1.26</ecNumber>
        </recommendedName>
        <alternativeName>
            <fullName evidence="14">Flavokinase</fullName>
        </alternativeName>
    </domain>
    <domain>
        <recommendedName>
            <fullName evidence="14">FMN adenylyltransferase</fullName>
            <ecNumber evidence="14">2.7.7.2</ecNumber>
        </recommendedName>
        <alternativeName>
            <fullName evidence="14">FAD pyrophosphorylase</fullName>
        </alternativeName>
        <alternativeName>
            <fullName evidence="14">FAD synthase</fullName>
        </alternativeName>
    </domain>
</protein>
<dbReference type="InterPro" id="IPR002606">
    <property type="entry name" value="Riboflavin_kinase_bac"/>
</dbReference>
<keyword evidence="7 14" id="KW-0547">Nucleotide-binding</keyword>
<evidence type="ECO:0000256" key="2">
    <source>
        <dbReference type="ARBA" id="ARBA00005201"/>
    </source>
</evidence>
<keyword evidence="5 14" id="KW-0808">Transferase</keyword>
<name>A8RZ94_ENTBW</name>
<keyword evidence="6 14" id="KW-0548">Nucleotidyltransferase</keyword>
<dbReference type="InterPro" id="IPR015864">
    <property type="entry name" value="FAD_synthase"/>
</dbReference>
<dbReference type="EC" id="2.7.1.26" evidence="14"/>
<dbReference type="GO" id="GO:0005524">
    <property type="term" value="F:ATP binding"/>
    <property type="evidence" value="ECO:0007669"/>
    <property type="project" value="UniProtKB-UniRule"/>
</dbReference>
<evidence type="ECO:0000256" key="5">
    <source>
        <dbReference type="ARBA" id="ARBA00022679"/>
    </source>
</evidence>
<comment type="catalytic activity">
    <reaction evidence="12 14">
        <text>riboflavin + ATP = FMN + ADP + H(+)</text>
        <dbReference type="Rhea" id="RHEA:14357"/>
        <dbReference type="ChEBI" id="CHEBI:15378"/>
        <dbReference type="ChEBI" id="CHEBI:30616"/>
        <dbReference type="ChEBI" id="CHEBI:57986"/>
        <dbReference type="ChEBI" id="CHEBI:58210"/>
        <dbReference type="ChEBI" id="CHEBI:456216"/>
        <dbReference type="EC" id="2.7.1.26"/>
    </reaction>
</comment>
<dbReference type="PANTHER" id="PTHR22749:SF6">
    <property type="entry name" value="RIBOFLAVIN KINASE"/>
    <property type="match status" value="1"/>
</dbReference>
<dbReference type="HOGENOM" id="CLU_048437_0_2_9"/>
<dbReference type="UniPathway" id="UPA00277">
    <property type="reaction ID" value="UER00407"/>
</dbReference>
<comment type="pathway">
    <text evidence="2 14">Cofactor biosynthesis; FMN biosynthesis; FMN from riboflavin (ATP route): step 1/1.</text>
</comment>
<dbReference type="GO" id="GO:0008531">
    <property type="term" value="F:riboflavin kinase activity"/>
    <property type="evidence" value="ECO:0007669"/>
    <property type="project" value="UniProtKB-UniRule"/>
</dbReference>
<dbReference type="InterPro" id="IPR023468">
    <property type="entry name" value="Riboflavin_kinase"/>
</dbReference>
<dbReference type="PANTHER" id="PTHR22749">
    <property type="entry name" value="RIBOFLAVIN KINASE/FMN ADENYLYLTRANSFERASE"/>
    <property type="match status" value="1"/>
</dbReference>
<dbReference type="GO" id="GO:0003919">
    <property type="term" value="F:FMN adenylyltransferase activity"/>
    <property type="evidence" value="ECO:0007669"/>
    <property type="project" value="UniProtKB-UniRule"/>
</dbReference>
<dbReference type="EC" id="2.7.7.2" evidence="14"/>
<dbReference type="Pfam" id="PF06574">
    <property type="entry name" value="FAD_syn"/>
    <property type="match status" value="1"/>
</dbReference>
<dbReference type="Proteomes" id="UP000005396">
    <property type="component" value="Unassembled WGS sequence"/>
</dbReference>
<dbReference type="GO" id="GO:0009231">
    <property type="term" value="P:riboflavin biosynthetic process"/>
    <property type="evidence" value="ECO:0007669"/>
    <property type="project" value="InterPro"/>
</dbReference>
<dbReference type="GO" id="GO:0009398">
    <property type="term" value="P:FMN biosynthetic process"/>
    <property type="evidence" value="ECO:0007669"/>
    <property type="project" value="UniProtKB-UniRule"/>
</dbReference>
<evidence type="ECO:0000256" key="8">
    <source>
        <dbReference type="ARBA" id="ARBA00022777"/>
    </source>
</evidence>
<evidence type="ECO:0000313" key="17">
    <source>
        <dbReference type="Proteomes" id="UP000005396"/>
    </source>
</evidence>
<evidence type="ECO:0000256" key="1">
    <source>
        <dbReference type="ARBA" id="ARBA00004726"/>
    </source>
</evidence>
<evidence type="ECO:0000256" key="3">
    <source>
        <dbReference type="ARBA" id="ARBA00022630"/>
    </source>
</evidence>
<dbReference type="Pfam" id="PF01687">
    <property type="entry name" value="Flavokinase"/>
    <property type="match status" value="1"/>
</dbReference>
<evidence type="ECO:0000256" key="10">
    <source>
        <dbReference type="ARBA" id="ARBA00022840"/>
    </source>
</evidence>
<dbReference type="Gene3D" id="2.40.30.30">
    <property type="entry name" value="Riboflavin kinase-like"/>
    <property type="match status" value="1"/>
</dbReference>
<reference evidence="16 17" key="2">
    <citation type="submission" date="2007-09" db="EMBL/GenBank/DDBJ databases">
        <title>Draft genome sequence of Clostridium bolteae (ATCC BAA-613).</title>
        <authorList>
            <person name="Sudarsanam P."/>
            <person name="Ley R."/>
            <person name="Guruge J."/>
            <person name="Turnbaugh P.J."/>
            <person name="Mahowald M."/>
            <person name="Liep D."/>
            <person name="Gordon J."/>
        </authorList>
    </citation>
    <scope>NUCLEOTIDE SEQUENCE [LARGE SCALE GENOMIC DNA]</scope>
    <source>
        <strain evidence="17">ATCC BAA-613 / DSM 15670 / CCUG 46953 / JCM 12243 / WAL 16351</strain>
    </source>
</reference>
<dbReference type="SUPFAM" id="SSF82114">
    <property type="entry name" value="Riboflavin kinase-like"/>
    <property type="match status" value="1"/>
</dbReference>
<dbReference type="eggNOG" id="COG0196">
    <property type="taxonomic scope" value="Bacteria"/>
</dbReference>
<evidence type="ECO:0000256" key="7">
    <source>
        <dbReference type="ARBA" id="ARBA00022741"/>
    </source>
</evidence>
<dbReference type="NCBIfam" id="TIGR00083">
    <property type="entry name" value="ribF"/>
    <property type="match status" value="1"/>
</dbReference>
<dbReference type="Gene3D" id="3.40.50.620">
    <property type="entry name" value="HUPs"/>
    <property type="match status" value="1"/>
</dbReference>
<dbReference type="SUPFAM" id="SSF52374">
    <property type="entry name" value="Nucleotidylyl transferase"/>
    <property type="match status" value="1"/>
</dbReference>
<evidence type="ECO:0000256" key="9">
    <source>
        <dbReference type="ARBA" id="ARBA00022827"/>
    </source>
</evidence>
<comment type="caution">
    <text evidence="16">The sequence shown here is derived from an EMBL/GenBank/DDBJ whole genome shotgun (WGS) entry which is preliminary data.</text>
</comment>
<keyword evidence="4 14" id="KW-0288">FMN</keyword>
<feature type="domain" description="Riboflavin kinase" evidence="15">
    <location>
        <begin position="211"/>
        <end position="337"/>
    </location>
</feature>
<dbReference type="EMBL" id="ABCC02000039">
    <property type="protein sequence ID" value="EDP14818.1"/>
    <property type="molecule type" value="Genomic_DNA"/>
</dbReference>
<dbReference type="GO" id="GO:0006747">
    <property type="term" value="P:FAD biosynthetic process"/>
    <property type="evidence" value="ECO:0007669"/>
    <property type="project" value="UniProtKB-UniRule"/>
</dbReference>
<evidence type="ECO:0000256" key="12">
    <source>
        <dbReference type="ARBA" id="ARBA00047880"/>
    </source>
</evidence>
<keyword evidence="11" id="KW-0511">Multifunctional enzyme</keyword>
<dbReference type="SMART" id="SM00904">
    <property type="entry name" value="Flavokinase"/>
    <property type="match status" value="1"/>
</dbReference>
<dbReference type="InterPro" id="IPR014729">
    <property type="entry name" value="Rossmann-like_a/b/a_fold"/>
</dbReference>
<sequence length="346" mass="38919">MEALEDVPYVAARAALPEHLEQRKKRGSDRMRYIADTTEFQIEEPTIVTLGKFDGRHRGHQKLLRTMMELKEATGYPTAIFTFGTAPGTAVTGKPQTVITTNLERRANMEKVGIDYLVEYPFTEETRHMEPEAFVKDILAGRMHAREIVVGPDCSFGYKGAGSAELLSAMARDLGYHLHVIEKEKDHRRDISSTYIREELEKGNVEKANQLLGQPYAIHGEVVHGNHIGGSLLGFPTANILPPPIKRLPRYGVYVSRVLVDGVYYKGVTNIGKKPTVGGEYPAGVETYIFGLEGDIYGKNIEVQLLAFDRPEQKFTSFEELKERIEKDKEFANAYYENHPEMIAQG</sequence>
<comment type="similarity">
    <text evidence="14">Belongs to the ribF family.</text>
</comment>
<evidence type="ECO:0000256" key="11">
    <source>
        <dbReference type="ARBA" id="ARBA00023268"/>
    </source>
</evidence>
<evidence type="ECO:0000256" key="14">
    <source>
        <dbReference type="PIRNR" id="PIRNR004491"/>
    </source>
</evidence>
<proteinExistence type="inferred from homology"/>
<dbReference type="CDD" id="cd02064">
    <property type="entry name" value="FAD_synthetase_N"/>
    <property type="match status" value="1"/>
</dbReference>
<dbReference type="InterPro" id="IPR015865">
    <property type="entry name" value="Riboflavin_kinase_bac/euk"/>
</dbReference>
<evidence type="ECO:0000259" key="15">
    <source>
        <dbReference type="SMART" id="SM00904"/>
    </source>
</evidence>
<keyword evidence="3 14" id="KW-0285">Flavoprotein</keyword>
<organism evidence="16 17">
    <name type="scientific">Enterocloster bolteae (strain ATCC BAA-613 / DSM 15670 / CCUG 46953 / JCM 12243 / WAL 16351)</name>
    <name type="common">Clostridium bolteae</name>
    <dbReference type="NCBI Taxonomy" id="411902"/>
    <lineage>
        <taxon>Bacteria</taxon>
        <taxon>Bacillati</taxon>
        <taxon>Bacillota</taxon>
        <taxon>Clostridia</taxon>
        <taxon>Lachnospirales</taxon>
        <taxon>Lachnospiraceae</taxon>
        <taxon>Enterocloster</taxon>
    </lineage>
</organism>
<evidence type="ECO:0000256" key="4">
    <source>
        <dbReference type="ARBA" id="ARBA00022643"/>
    </source>
</evidence>
<accession>A8RZ94</accession>
<dbReference type="InterPro" id="IPR023465">
    <property type="entry name" value="Riboflavin_kinase_dom_sf"/>
</dbReference>
<comment type="catalytic activity">
    <reaction evidence="13 14">
        <text>FMN + ATP + H(+) = FAD + diphosphate</text>
        <dbReference type="Rhea" id="RHEA:17237"/>
        <dbReference type="ChEBI" id="CHEBI:15378"/>
        <dbReference type="ChEBI" id="CHEBI:30616"/>
        <dbReference type="ChEBI" id="CHEBI:33019"/>
        <dbReference type="ChEBI" id="CHEBI:57692"/>
        <dbReference type="ChEBI" id="CHEBI:58210"/>
        <dbReference type="EC" id="2.7.7.2"/>
    </reaction>
</comment>
<dbReference type="UniPathway" id="UPA00276">
    <property type="reaction ID" value="UER00406"/>
</dbReference>
<keyword evidence="9 14" id="KW-0274">FAD</keyword>
<dbReference type="PIRSF" id="PIRSF004491">
    <property type="entry name" value="FAD_Synth"/>
    <property type="match status" value="1"/>
</dbReference>
<reference evidence="16 17" key="1">
    <citation type="submission" date="2007-08" db="EMBL/GenBank/DDBJ databases">
        <authorList>
            <person name="Fulton L."/>
            <person name="Clifton S."/>
            <person name="Fulton B."/>
            <person name="Xu J."/>
            <person name="Minx P."/>
            <person name="Pepin K.H."/>
            <person name="Johnson M."/>
            <person name="Thiruvilangam P."/>
            <person name="Bhonagiri V."/>
            <person name="Nash W.E."/>
            <person name="Mardis E.R."/>
            <person name="Wilson R.K."/>
        </authorList>
    </citation>
    <scope>NUCLEOTIDE SEQUENCE [LARGE SCALE GENOMIC DNA]</scope>
    <source>
        <strain evidence="17">ATCC BAA-613 / DSM 15670 / CCUG 46953 / JCM 12243 / WAL 16351</strain>
    </source>
</reference>
<dbReference type="AlphaFoldDB" id="A8RZ94"/>
<evidence type="ECO:0000256" key="6">
    <source>
        <dbReference type="ARBA" id="ARBA00022695"/>
    </source>
</evidence>
<dbReference type="PaxDb" id="411902-CLOBOL_05361"/>
<dbReference type="NCBIfam" id="NF004162">
    <property type="entry name" value="PRK05627.1-5"/>
    <property type="match status" value="1"/>
</dbReference>
<comment type="pathway">
    <text evidence="1 14">Cofactor biosynthesis; FAD biosynthesis; FAD from FMN: step 1/1.</text>
</comment>
<gene>
    <name evidence="16" type="ORF">CLOBOL_05361</name>
</gene>
<keyword evidence="10 14" id="KW-0067">ATP-binding</keyword>
<evidence type="ECO:0000256" key="13">
    <source>
        <dbReference type="ARBA" id="ARBA00049494"/>
    </source>
</evidence>
<dbReference type="FunFam" id="3.40.50.620:FF:000021">
    <property type="entry name" value="Riboflavin biosynthesis protein"/>
    <property type="match status" value="1"/>
</dbReference>